<organism evidence="1 2">
    <name type="scientific">Ceraceosorus guamensis</name>
    <dbReference type="NCBI Taxonomy" id="1522189"/>
    <lineage>
        <taxon>Eukaryota</taxon>
        <taxon>Fungi</taxon>
        <taxon>Dikarya</taxon>
        <taxon>Basidiomycota</taxon>
        <taxon>Ustilaginomycotina</taxon>
        <taxon>Exobasidiomycetes</taxon>
        <taxon>Ceraceosorales</taxon>
        <taxon>Ceraceosoraceae</taxon>
        <taxon>Ceraceosorus</taxon>
    </lineage>
</organism>
<evidence type="ECO:0000313" key="2">
    <source>
        <dbReference type="Proteomes" id="UP000245783"/>
    </source>
</evidence>
<protein>
    <submittedName>
        <fullName evidence="1">Uncharacterized protein</fullName>
    </submittedName>
</protein>
<accession>A0A316WAX8</accession>
<dbReference type="InParanoid" id="A0A316WAX8"/>
<reference evidence="1 2" key="1">
    <citation type="journal article" date="2018" name="Mol. Biol. Evol.">
        <title>Broad Genomic Sampling Reveals a Smut Pathogenic Ancestry of the Fungal Clade Ustilaginomycotina.</title>
        <authorList>
            <person name="Kijpornyongpan T."/>
            <person name="Mondo S.J."/>
            <person name="Barry K."/>
            <person name="Sandor L."/>
            <person name="Lee J."/>
            <person name="Lipzen A."/>
            <person name="Pangilinan J."/>
            <person name="LaButti K."/>
            <person name="Hainaut M."/>
            <person name="Henrissat B."/>
            <person name="Grigoriev I.V."/>
            <person name="Spatafora J.W."/>
            <person name="Aime M.C."/>
        </authorList>
    </citation>
    <scope>NUCLEOTIDE SEQUENCE [LARGE SCALE GENOMIC DNA]</scope>
    <source>
        <strain evidence="1 2">MCA 4658</strain>
    </source>
</reference>
<gene>
    <name evidence="1" type="ORF">IE81DRAFT_84370</name>
</gene>
<dbReference type="Proteomes" id="UP000245783">
    <property type="component" value="Unassembled WGS sequence"/>
</dbReference>
<proteinExistence type="predicted"/>
<keyword evidence="2" id="KW-1185">Reference proteome</keyword>
<name>A0A316WAX8_9BASI</name>
<evidence type="ECO:0000313" key="1">
    <source>
        <dbReference type="EMBL" id="PWN46138.1"/>
    </source>
</evidence>
<dbReference type="AlphaFoldDB" id="A0A316WAX8"/>
<sequence>MGSLAGKRFPFLIQSPKLGRRSPALAHADEAQGCAFMASSDEHDDRVSQNVAIGPKVPNTCEHFSGAASIDVSFAACMIHQTQMGQVKHDRTPCEPVFTCDRLPGKMGPRLLSAEVLEETCVILSDVRVCSVTQALTAIESHACSARAVTMVDDVVFGSHEWSCASQPLGTYSDSARMEAR</sequence>
<dbReference type="RefSeq" id="XP_025373298.1">
    <property type="nucleotide sequence ID" value="XM_025517689.1"/>
</dbReference>
<dbReference type="GeneID" id="37039559"/>
<dbReference type="EMBL" id="KZ819352">
    <property type="protein sequence ID" value="PWN46138.1"/>
    <property type="molecule type" value="Genomic_DNA"/>
</dbReference>